<sequence length="55" mass="6376">MLPKKKVNATSEALNACPAEVIWPFINRSWQWMLAYHIRLTGEAAQWAVRKQKGH</sequence>
<dbReference type="GeneID" id="6085510"/>
<dbReference type="AlphaFoldDB" id="B0E113"/>
<evidence type="ECO:0000313" key="1">
    <source>
        <dbReference type="EMBL" id="EDQ99501.1"/>
    </source>
</evidence>
<dbReference type="HOGENOM" id="CLU_3032782_0_0_1"/>
<dbReference type="OrthoDB" id="2449121at2759"/>
<dbReference type="InParanoid" id="B0E113"/>
<dbReference type="EMBL" id="DS547163">
    <property type="protein sequence ID" value="EDQ99501.1"/>
    <property type="molecule type" value="Genomic_DNA"/>
</dbReference>
<proteinExistence type="predicted"/>
<name>B0E113_LACBS</name>
<reference evidence="1 2" key="1">
    <citation type="journal article" date="2008" name="Nature">
        <title>The genome of Laccaria bicolor provides insights into mycorrhizal symbiosis.</title>
        <authorList>
            <person name="Martin F."/>
            <person name="Aerts A."/>
            <person name="Ahren D."/>
            <person name="Brun A."/>
            <person name="Danchin E.G.J."/>
            <person name="Duchaussoy F."/>
            <person name="Gibon J."/>
            <person name="Kohler A."/>
            <person name="Lindquist E."/>
            <person name="Pereda V."/>
            <person name="Salamov A."/>
            <person name="Shapiro H.J."/>
            <person name="Wuyts J."/>
            <person name="Blaudez D."/>
            <person name="Buee M."/>
            <person name="Brokstein P."/>
            <person name="Canbaeck B."/>
            <person name="Cohen D."/>
            <person name="Courty P.E."/>
            <person name="Coutinho P.M."/>
            <person name="Delaruelle C."/>
            <person name="Detter J.C."/>
            <person name="Deveau A."/>
            <person name="DiFazio S."/>
            <person name="Duplessis S."/>
            <person name="Fraissinet-Tachet L."/>
            <person name="Lucic E."/>
            <person name="Frey-Klett P."/>
            <person name="Fourrey C."/>
            <person name="Feussner I."/>
            <person name="Gay G."/>
            <person name="Grimwood J."/>
            <person name="Hoegger P.J."/>
            <person name="Jain P."/>
            <person name="Kilaru S."/>
            <person name="Labbe J."/>
            <person name="Lin Y.C."/>
            <person name="Legue V."/>
            <person name="Le Tacon F."/>
            <person name="Marmeisse R."/>
            <person name="Melayah D."/>
            <person name="Montanini B."/>
            <person name="Muratet M."/>
            <person name="Nehls U."/>
            <person name="Niculita-Hirzel H."/>
            <person name="Oudot-Le Secq M.P."/>
            <person name="Peter M."/>
            <person name="Quesneville H."/>
            <person name="Rajashekar B."/>
            <person name="Reich M."/>
            <person name="Rouhier N."/>
            <person name="Schmutz J."/>
            <person name="Yin T."/>
            <person name="Chalot M."/>
            <person name="Henrissat B."/>
            <person name="Kuees U."/>
            <person name="Lucas S."/>
            <person name="Van de Peer Y."/>
            <person name="Podila G.K."/>
            <person name="Polle A."/>
            <person name="Pukkila P.J."/>
            <person name="Richardson P.M."/>
            <person name="Rouze P."/>
            <person name="Sanders I.R."/>
            <person name="Stajich J.E."/>
            <person name="Tunlid A."/>
            <person name="Tuskan G."/>
            <person name="Grigoriev I.V."/>
        </authorList>
    </citation>
    <scope>NUCLEOTIDE SEQUENCE [LARGE SCALE GENOMIC DNA]</scope>
    <source>
        <strain evidence="2">S238N-H82 / ATCC MYA-4686</strain>
    </source>
</reference>
<evidence type="ECO:0000313" key="2">
    <source>
        <dbReference type="Proteomes" id="UP000001194"/>
    </source>
</evidence>
<organism evidence="2">
    <name type="scientific">Laccaria bicolor (strain S238N-H82 / ATCC MYA-4686)</name>
    <name type="common">Bicoloured deceiver</name>
    <name type="synonym">Laccaria laccata var. bicolor</name>
    <dbReference type="NCBI Taxonomy" id="486041"/>
    <lineage>
        <taxon>Eukaryota</taxon>
        <taxon>Fungi</taxon>
        <taxon>Dikarya</taxon>
        <taxon>Basidiomycota</taxon>
        <taxon>Agaricomycotina</taxon>
        <taxon>Agaricomycetes</taxon>
        <taxon>Agaricomycetidae</taxon>
        <taxon>Agaricales</taxon>
        <taxon>Agaricineae</taxon>
        <taxon>Hydnangiaceae</taxon>
        <taxon>Laccaria</taxon>
    </lineage>
</organism>
<dbReference type="Proteomes" id="UP000001194">
    <property type="component" value="Unassembled WGS sequence"/>
</dbReference>
<dbReference type="KEGG" id="lbc:LACBIDRAFT_316468"/>
<protein>
    <submittedName>
        <fullName evidence="1">Predicted protein</fullName>
    </submittedName>
</protein>
<dbReference type="RefSeq" id="XP_001889850.1">
    <property type="nucleotide sequence ID" value="XM_001889815.1"/>
</dbReference>
<accession>B0E113</accession>
<gene>
    <name evidence="1" type="ORF">LACBIDRAFT_316468</name>
</gene>
<keyword evidence="2" id="KW-1185">Reference proteome</keyword>